<evidence type="ECO:0000313" key="2">
    <source>
        <dbReference type="Proteomes" id="UP000005143"/>
    </source>
</evidence>
<dbReference type="InterPro" id="IPR020825">
    <property type="entry name" value="Phe-tRNA_synthase-like_B3/B4"/>
</dbReference>
<evidence type="ECO:0008006" key="3">
    <source>
        <dbReference type="Google" id="ProtNLM"/>
    </source>
</evidence>
<gene>
    <name evidence="1" type="ORF">PAI11_21590</name>
</gene>
<name>H0E5R0_9ACTN</name>
<protein>
    <recommendedName>
        <fullName evidence="3">B3/B4 tRNA-binding domain-containing protein</fullName>
    </recommendedName>
</protein>
<reference evidence="1 2" key="1">
    <citation type="journal article" date="2013" name="Biodegradation">
        <title>Quantitative proteomic analysis of ibuprofen-degrading Patulibacter sp. strain I11.</title>
        <authorList>
            <person name="Almeida B."/>
            <person name="Kjeldal H."/>
            <person name="Lolas I."/>
            <person name="Knudsen A.D."/>
            <person name="Carvalho G."/>
            <person name="Nielsen K.L."/>
            <person name="Barreto Crespo M.T."/>
            <person name="Stensballe A."/>
            <person name="Nielsen J.L."/>
        </authorList>
    </citation>
    <scope>NUCLEOTIDE SEQUENCE [LARGE SCALE GENOMIC DNA]</scope>
    <source>
        <strain evidence="1 2">I11</strain>
    </source>
</reference>
<accession>H0E5R0</accession>
<dbReference type="RefSeq" id="WP_007574755.1">
    <property type="nucleotide sequence ID" value="NZ_AGUD01000192.1"/>
</dbReference>
<dbReference type="Proteomes" id="UP000005143">
    <property type="component" value="Unassembled WGS sequence"/>
</dbReference>
<dbReference type="EMBL" id="AGUD01000192">
    <property type="protein sequence ID" value="EHN11023.1"/>
    <property type="molecule type" value="Genomic_DNA"/>
</dbReference>
<dbReference type="Gene3D" id="3.50.40.10">
    <property type="entry name" value="Phenylalanyl-trna Synthetase, Chain B, domain 3"/>
    <property type="match status" value="1"/>
</dbReference>
<proteinExistence type="predicted"/>
<dbReference type="AlphaFoldDB" id="H0E5R0"/>
<comment type="caution">
    <text evidence="1">The sequence shown here is derived from an EMBL/GenBank/DDBJ whole genome shotgun (WGS) entry which is preliminary data.</text>
</comment>
<organism evidence="1 2">
    <name type="scientific">Patulibacter medicamentivorans</name>
    <dbReference type="NCBI Taxonomy" id="1097667"/>
    <lineage>
        <taxon>Bacteria</taxon>
        <taxon>Bacillati</taxon>
        <taxon>Actinomycetota</taxon>
        <taxon>Thermoleophilia</taxon>
        <taxon>Solirubrobacterales</taxon>
        <taxon>Patulibacteraceae</taxon>
        <taxon>Patulibacter</taxon>
    </lineage>
</organism>
<evidence type="ECO:0000313" key="1">
    <source>
        <dbReference type="EMBL" id="EHN11023.1"/>
    </source>
</evidence>
<dbReference type="OrthoDB" id="5243169at2"/>
<keyword evidence="2" id="KW-1185">Reference proteome</keyword>
<sequence length="217" mass="23077">MPAAPRADSGWIAPDVAEELPGLGLASFEGPCPVAARSPRWAKDHLRQLSTAIDGRDVLHMHQMTVPAAFRALFRALGRDPDHDRSPYEAACIERLARGGFRPGGLPDDALLIALVETGVPVWALDADAVDGTLGIRCSLSGEIPDPTDPGRPLPPGRLVVADERRALADLCRPPRAEVAVGRRTERAVFFAIRPPGVAAITVDEALWSCHALLAAG</sequence>
<dbReference type="SUPFAM" id="SSF56037">
    <property type="entry name" value="PheT/TilS domain"/>
    <property type="match status" value="1"/>
</dbReference>